<dbReference type="GO" id="GO:0032259">
    <property type="term" value="P:methylation"/>
    <property type="evidence" value="ECO:0007669"/>
    <property type="project" value="UniProtKB-KW"/>
</dbReference>
<dbReference type="Gene3D" id="3.40.50.150">
    <property type="entry name" value="Vaccinia Virus protein VP39"/>
    <property type="match status" value="1"/>
</dbReference>
<evidence type="ECO:0000256" key="4">
    <source>
        <dbReference type="ARBA" id="ARBA00022691"/>
    </source>
</evidence>
<evidence type="ECO:0000256" key="5">
    <source>
        <dbReference type="ARBA" id="ARBA00023098"/>
    </source>
</evidence>
<evidence type="ECO:0000256" key="1">
    <source>
        <dbReference type="ARBA" id="ARBA00010815"/>
    </source>
</evidence>
<dbReference type="EMBL" id="CP042326">
    <property type="protein sequence ID" value="QDZ40618.1"/>
    <property type="molecule type" value="Genomic_DNA"/>
</dbReference>
<dbReference type="Pfam" id="PF02353">
    <property type="entry name" value="CMAS"/>
    <property type="match status" value="1"/>
</dbReference>
<proteinExistence type="inferred from homology"/>
<dbReference type="SUPFAM" id="SSF53335">
    <property type="entry name" value="S-adenosyl-L-methionine-dependent methyltransferases"/>
    <property type="match status" value="1"/>
</dbReference>
<dbReference type="InterPro" id="IPR050723">
    <property type="entry name" value="CFA/CMAS"/>
</dbReference>
<evidence type="ECO:0000259" key="7">
    <source>
        <dbReference type="Pfam" id="PF25371"/>
    </source>
</evidence>
<reference evidence="8" key="1">
    <citation type="submission" date="2019-08" db="EMBL/GenBank/DDBJ databases">
        <title>Carotenoids and Carotenoid Binding Proteins in the Halophilic Cyanobacterium Euhalothece sp. ZM00.</title>
        <authorList>
            <person name="Cho S.M."/>
            <person name="Song J.Y."/>
            <person name="Park Y.-I."/>
        </authorList>
    </citation>
    <scope>NUCLEOTIDE SEQUENCE [LARGE SCALE GENOMIC DNA]</scope>
    <source>
        <strain evidence="8">Z-M001</strain>
    </source>
</reference>
<feature type="active site" evidence="6">
    <location>
        <position position="387"/>
    </location>
</feature>
<accession>A0A5B8NNI8</accession>
<keyword evidence="9" id="KW-1185">Reference proteome</keyword>
<dbReference type="AlphaFoldDB" id="A0A5B8NNI8"/>
<evidence type="ECO:0000256" key="6">
    <source>
        <dbReference type="PIRSR" id="PIRSR003085-1"/>
    </source>
</evidence>
<protein>
    <submittedName>
        <fullName evidence="8">Class I SAM-dependent methyltransferase</fullName>
    </submittedName>
</protein>
<evidence type="ECO:0000313" key="9">
    <source>
        <dbReference type="Proteomes" id="UP000318453"/>
    </source>
</evidence>
<dbReference type="InterPro" id="IPR029063">
    <property type="entry name" value="SAM-dependent_MTases_sf"/>
</dbReference>
<keyword evidence="5" id="KW-0443">Lipid metabolism</keyword>
<dbReference type="PANTHER" id="PTHR43667">
    <property type="entry name" value="CYCLOPROPANE-FATTY-ACYL-PHOSPHOLIPID SYNTHASE"/>
    <property type="match status" value="1"/>
</dbReference>
<keyword evidence="4" id="KW-0949">S-adenosyl-L-methionine</keyword>
<organism evidence="8 9">
    <name type="scientific">Euhalothece natronophila Z-M001</name>
    <dbReference type="NCBI Taxonomy" id="522448"/>
    <lineage>
        <taxon>Bacteria</taxon>
        <taxon>Bacillati</taxon>
        <taxon>Cyanobacteriota</taxon>
        <taxon>Cyanophyceae</taxon>
        <taxon>Oscillatoriophycideae</taxon>
        <taxon>Chroococcales</taxon>
        <taxon>Halothecacae</taxon>
        <taxon>Halothece cluster</taxon>
        <taxon>Euhalothece</taxon>
    </lineage>
</organism>
<keyword evidence="2 8" id="KW-0489">Methyltransferase</keyword>
<evidence type="ECO:0000256" key="2">
    <source>
        <dbReference type="ARBA" id="ARBA00022603"/>
    </source>
</evidence>
<dbReference type="InterPro" id="IPR003333">
    <property type="entry name" value="CMAS"/>
</dbReference>
<dbReference type="InterPro" id="IPR057206">
    <property type="entry name" value="DUF7884"/>
</dbReference>
<feature type="domain" description="DUF7884" evidence="7">
    <location>
        <begin position="21"/>
        <end position="88"/>
    </location>
</feature>
<dbReference type="GO" id="GO:0008610">
    <property type="term" value="P:lipid biosynthetic process"/>
    <property type="evidence" value="ECO:0007669"/>
    <property type="project" value="InterPro"/>
</dbReference>
<dbReference type="KEGG" id="enn:FRE64_12035"/>
<dbReference type="CDD" id="cd02440">
    <property type="entry name" value="AdoMet_MTases"/>
    <property type="match status" value="1"/>
</dbReference>
<dbReference type="Pfam" id="PF25371">
    <property type="entry name" value="DUF7884"/>
    <property type="match status" value="1"/>
</dbReference>
<dbReference type="RefSeq" id="WP_146296465.1">
    <property type="nucleotide sequence ID" value="NZ_CP042326.1"/>
</dbReference>
<gene>
    <name evidence="8" type="ORF">FRE64_12035</name>
</gene>
<comment type="similarity">
    <text evidence="1">Belongs to the CFA/CMAS family.</text>
</comment>
<keyword evidence="3 8" id="KW-0808">Transferase</keyword>
<evidence type="ECO:0000313" key="8">
    <source>
        <dbReference type="EMBL" id="QDZ40618.1"/>
    </source>
</evidence>
<sequence>MGQATLPIALRNWLITTLQDFPNSVEINFWKDQTLKLGEKTEEPSVKLFFCHPGVLRSLVFQRDPLVLTEAYFNGWFDFQGDIETAVQLGKHLAYRGLKQSQGIKTWLQSLKLPRLPLKPNVEQEGEVHSKERDRAAIQHHYDLGDEFYQLWLDPEMVYSCAHFEHPYVPLNEAQAHKLDLACRKLKLEAGETLLDIGCGWGGMLRWAAKNYGIKGCGITLSEKQVEYNQKRIHQEGLEDQIEVKLLDYRDLPTTPTFDKVVSIGMVEHVGLKQYPAYFDHALKCLKPGGLFLNHGITSTDAWNGSSLGERFINHYIFPDGELVPLTPMLREAEEVGWEIVDVDNWRPHYALTLRSWADNLASKKAEAVKLIGEKLYKIWQLYLIGCAIGFEENQMAIYQTLMRRQSDQKWNLPLIRKGWLV</sequence>
<dbReference type="GO" id="GO:0008168">
    <property type="term" value="F:methyltransferase activity"/>
    <property type="evidence" value="ECO:0007669"/>
    <property type="project" value="UniProtKB-KW"/>
</dbReference>
<dbReference type="PANTHER" id="PTHR43667:SF1">
    <property type="entry name" value="CYCLOPROPANE-FATTY-ACYL-PHOSPHOLIPID SYNTHASE"/>
    <property type="match status" value="1"/>
</dbReference>
<dbReference type="OrthoDB" id="9782855at2"/>
<dbReference type="PIRSF" id="PIRSF003085">
    <property type="entry name" value="CMAS"/>
    <property type="match status" value="1"/>
</dbReference>
<name>A0A5B8NNI8_9CHRO</name>
<dbReference type="Proteomes" id="UP000318453">
    <property type="component" value="Chromosome"/>
</dbReference>
<evidence type="ECO:0000256" key="3">
    <source>
        <dbReference type="ARBA" id="ARBA00022679"/>
    </source>
</evidence>